<dbReference type="AlphaFoldDB" id="A0A218WQK8"/>
<organism evidence="1 2">
    <name type="scientific">Punica granatum</name>
    <name type="common">Pomegranate</name>
    <dbReference type="NCBI Taxonomy" id="22663"/>
    <lineage>
        <taxon>Eukaryota</taxon>
        <taxon>Viridiplantae</taxon>
        <taxon>Streptophyta</taxon>
        <taxon>Embryophyta</taxon>
        <taxon>Tracheophyta</taxon>
        <taxon>Spermatophyta</taxon>
        <taxon>Magnoliopsida</taxon>
        <taxon>eudicotyledons</taxon>
        <taxon>Gunneridae</taxon>
        <taxon>Pentapetalae</taxon>
        <taxon>rosids</taxon>
        <taxon>malvids</taxon>
        <taxon>Myrtales</taxon>
        <taxon>Lythraceae</taxon>
        <taxon>Punica</taxon>
    </lineage>
</organism>
<sequence length="82" mass="9577">MRFRIDQYRIGDFPTDQNQISQFWPSVGEKFFWSEPEPIGHAYHGVQRPKPSTTRSNAPMYTERVQLECQMGSSPESPLRSE</sequence>
<name>A0A218WQK8_PUNGR</name>
<comment type="caution">
    <text evidence="1">The sequence shown here is derived from an EMBL/GenBank/DDBJ whole genome shotgun (WGS) entry which is preliminary data.</text>
</comment>
<protein>
    <submittedName>
        <fullName evidence="1">Uncharacterized protein</fullName>
    </submittedName>
</protein>
<gene>
    <name evidence="1" type="ORF">CDL15_Pgr005230</name>
</gene>
<accession>A0A218WQK8</accession>
<reference evidence="2" key="1">
    <citation type="journal article" date="2017" name="Plant J.">
        <title>The pomegranate (Punica granatum L.) genome and the genomics of punicalagin biosynthesis.</title>
        <authorList>
            <person name="Qin G."/>
            <person name="Xu C."/>
            <person name="Ming R."/>
            <person name="Tang H."/>
            <person name="Guyot R."/>
            <person name="Kramer E.M."/>
            <person name="Hu Y."/>
            <person name="Yi X."/>
            <person name="Qi Y."/>
            <person name="Xu X."/>
            <person name="Gao Z."/>
            <person name="Pan H."/>
            <person name="Jian J."/>
            <person name="Tian Y."/>
            <person name="Yue Z."/>
            <person name="Xu Y."/>
        </authorList>
    </citation>
    <scope>NUCLEOTIDE SEQUENCE [LARGE SCALE GENOMIC DNA]</scope>
    <source>
        <strain evidence="2">cv. Dabenzi</strain>
    </source>
</reference>
<dbReference type="EMBL" id="MTKT01003711">
    <property type="protein sequence ID" value="OWM74650.1"/>
    <property type="molecule type" value="Genomic_DNA"/>
</dbReference>
<proteinExistence type="predicted"/>
<evidence type="ECO:0000313" key="2">
    <source>
        <dbReference type="Proteomes" id="UP000197138"/>
    </source>
</evidence>
<dbReference type="Proteomes" id="UP000197138">
    <property type="component" value="Unassembled WGS sequence"/>
</dbReference>
<evidence type="ECO:0000313" key="1">
    <source>
        <dbReference type="EMBL" id="OWM74650.1"/>
    </source>
</evidence>